<reference evidence="3 4" key="1">
    <citation type="submission" date="2019-02" db="EMBL/GenBank/DDBJ databases">
        <title>WGS of Pseudoxanthomonas species novum from clinical isolates.</title>
        <authorList>
            <person name="Bernier A.-M."/>
            <person name="Bernard K."/>
            <person name="Vachon A."/>
        </authorList>
    </citation>
    <scope>NUCLEOTIDE SEQUENCE [LARGE SCALE GENOMIC DNA]</scope>
    <source>
        <strain evidence="3 4">NML171200</strain>
    </source>
</reference>
<dbReference type="OrthoDB" id="5966765at2"/>
<protein>
    <recommendedName>
        <fullName evidence="5">PepSY domain-containing protein</fullName>
    </recommendedName>
</protein>
<feature type="chain" id="PRO_5020344229" description="PepSY domain-containing protein" evidence="2">
    <location>
        <begin position="26"/>
        <end position="124"/>
    </location>
</feature>
<dbReference type="RefSeq" id="WP_130550463.1">
    <property type="nucleotide sequence ID" value="NZ_SHMC01000002.1"/>
</dbReference>
<accession>A0A4Q8LCI6</accession>
<sequence>MTSRRALDALLTVALLLGATSAAWAQVDPGLPPLAQRGPGGRLDAADAVRRAQAESGGRVLGAERVQFDGRDIMRVKVMDQDGRVRYMDSDAMGRRDTRRGGEAGPGRDDFPPMRPRRANPPRP</sequence>
<gene>
    <name evidence="3" type="ORF">EA660_04980</name>
</gene>
<dbReference type="EMBL" id="SHMC01000002">
    <property type="protein sequence ID" value="TAA26587.1"/>
    <property type="molecule type" value="Genomic_DNA"/>
</dbReference>
<organism evidence="3 4">
    <name type="scientific">Pseudoxanthomonas winnipegensis</name>
    <dbReference type="NCBI Taxonomy" id="2480810"/>
    <lineage>
        <taxon>Bacteria</taxon>
        <taxon>Pseudomonadati</taxon>
        <taxon>Pseudomonadota</taxon>
        <taxon>Gammaproteobacteria</taxon>
        <taxon>Lysobacterales</taxon>
        <taxon>Lysobacteraceae</taxon>
        <taxon>Pseudoxanthomonas</taxon>
    </lineage>
</organism>
<evidence type="ECO:0000256" key="2">
    <source>
        <dbReference type="SAM" id="SignalP"/>
    </source>
</evidence>
<dbReference type="AlphaFoldDB" id="A0A4Q8LCI6"/>
<evidence type="ECO:0008006" key="5">
    <source>
        <dbReference type="Google" id="ProtNLM"/>
    </source>
</evidence>
<feature type="compositionally biased region" description="Basic and acidic residues" evidence="1">
    <location>
        <begin position="87"/>
        <end position="112"/>
    </location>
</feature>
<comment type="caution">
    <text evidence="3">The sequence shown here is derived from an EMBL/GenBank/DDBJ whole genome shotgun (WGS) entry which is preliminary data.</text>
</comment>
<keyword evidence="2" id="KW-0732">Signal</keyword>
<feature type="signal peptide" evidence="2">
    <location>
        <begin position="1"/>
        <end position="25"/>
    </location>
</feature>
<proteinExistence type="predicted"/>
<evidence type="ECO:0000256" key="1">
    <source>
        <dbReference type="SAM" id="MobiDB-lite"/>
    </source>
</evidence>
<feature type="region of interest" description="Disordered" evidence="1">
    <location>
        <begin position="87"/>
        <end position="124"/>
    </location>
</feature>
<name>A0A4Q8LCI6_9GAMM</name>
<dbReference type="Proteomes" id="UP000292627">
    <property type="component" value="Unassembled WGS sequence"/>
</dbReference>
<feature type="compositionally biased region" description="Basic residues" evidence="1">
    <location>
        <begin position="115"/>
        <end position="124"/>
    </location>
</feature>
<evidence type="ECO:0000313" key="4">
    <source>
        <dbReference type="Proteomes" id="UP000292627"/>
    </source>
</evidence>
<evidence type="ECO:0000313" key="3">
    <source>
        <dbReference type="EMBL" id="TAA26587.1"/>
    </source>
</evidence>